<dbReference type="Proteomes" id="UP001576784">
    <property type="component" value="Unassembled WGS sequence"/>
</dbReference>
<evidence type="ECO:0000313" key="3">
    <source>
        <dbReference type="Proteomes" id="UP001576784"/>
    </source>
</evidence>
<keyword evidence="1" id="KW-0732">Signal</keyword>
<organism evidence="2 3">
    <name type="scientific">Floridaenema flaviceps BLCC-F50</name>
    <dbReference type="NCBI Taxonomy" id="3153642"/>
    <lineage>
        <taxon>Bacteria</taxon>
        <taxon>Bacillati</taxon>
        <taxon>Cyanobacteriota</taxon>
        <taxon>Cyanophyceae</taxon>
        <taxon>Oscillatoriophycideae</taxon>
        <taxon>Aerosakkonematales</taxon>
        <taxon>Aerosakkonemataceae</taxon>
        <taxon>Floridanema</taxon>
        <taxon>Floridanema flaviceps</taxon>
    </lineage>
</organism>
<proteinExistence type="predicted"/>
<protein>
    <recommendedName>
        <fullName evidence="4">PEP-CTERM sorting domain-containing protein</fullName>
    </recommendedName>
</protein>
<evidence type="ECO:0008006" key="4">
    <source>
        <dbReference type="Google" id="ProtNLM"/>
    </source>
</evidence>
<sequence>MKATVLSAITTGSIFTAILATTANANAASFIDNAAYQPTLTNITTEGTATEQIKSVALANSSSVAASLRTGTVNYSFSDTARSSATGSGYSAVIYDSTAQTPRRIPESSMVLGLGLIAVFGLLSPTKSAFNKL</sequence>
<feature type="chain" id="PRO_5046711793" description="PEP-CTERM sorting domain-containing protein" evidence="1">
    <location>
        <begin position="28"/>
        <end position="133"/>
    </location>
</feature>
<gene>
    <name evidence="2" type="ORF">ACE1CI_03775</name>
</gene>
<evidence type="ECO:0000313" key="2">
    <source>
        <dbReference type="EMBL" id="MFB2892048.1"/>
    </source>
</evidence>
<name>A0ABV4XK17_9CYAN</name>
<dbReference type="RefSeq" id="WP_413261722.1">
    <property type="nucleotide sequence ID" value="NZ_JBHFNR010000021.1"/>
</dbReference>
<comment type="caution">
    <text evidence="2">The sequence shown here is derived from an EMBL/GenBank/DDBJ whole genome shotgun (WGS) entry which is preliminary data.</text>
</comment>
<dbReference type="EMBL" id="JBHFNR010000021">
    <property type="protein sequence ID" value="MFB2892048.1"/>
    <property type="molecule type" value="Genomic_DNA"/>
</dbReference>
<keyword evidence="3" id="KW-1185">Reference proteome</keyword>
<reference evidence="2 3" key="1">
    <citation type="submission" date="2024-09" db="EMBL/GenBank/DDBJ databases">
        <title>Floridaenema gen nov. (Aerosakkonemataceae, Aerosakkonematales ord. nov., Cyanobacteria) from benthic tropical and subtropical fresh waters, with the description of four new species.</title>
        <authorList>
            <person name="Moretto J.A."/>
            <person name="Berthold D.E."/>
            <person name="Lefler F.W."/>
            <person name="Huang I.-S."/>
            <person name="Laughinghouse H. IV."/>
        </authorList>
    </citation>
    <scope>NUCLEOTIDE SEQUENCE [LARGE SCALE GENOMIC DNA]</scope>
    <source>
        <strain evidence="2 3">BLCC-F50</strain>
    </source>
</reference>
<evidence type="ECO:0000256" key="1">
    <source>
        <dbReference type="SAM" id="SignalP"/>
    </source>
</evidence>
<feature type="signal peptide" evidence="1">
    <location>
        <begin position="1"/>
        <end position="27"/>
    </location>
</feature>
<accession>A0ABV4XK17</accession>